<evidence type="ECO:0000313" key="6">
    <source>
        <dbReference type="WBParaSite" id="EVEC_0000599601-mRNA-1"/>
    </source>
</evidence>
<keyword evidence="1" id="KW-0677">Repeat</keyword>
<feature type="region of interest" description="Disordered" evidence="2">
    <location>
        <begin position="142"/>
        <end position="273"/>
    </location>
</feature>
<dbReference type="STRING" id="51028.A0A0N4V6U7"/>
<feature type="region of interest" description="Disordered" evidence="2">
    <location>
        <begin position="96"/>
        <end position="128"/>
    </location>
</feature>
<reference evidence="4 5" key="2">
    <citation type="submission" date="2018-10" db="EMBL/GenBank/DDBJ databases">
        <authorList>
            <consortium name="Pathogen Informatics"/>
        </authorList>
    </citation>
    <scope>NUCLEOTIDE SEQUENCE [LARGE SCALE GENOMIC DNA]</scope>
</reference>
<gene>
    <name evidence="4" type="ORF">EVEC_LOCUS5607</name>
</gene>
<feature type="transmembrane region" description="Helical" evidence="3">
    <location>
        <begin position="6"/>
        <end position="32"/>
    </location>
</feature>
<keyword evidence="3" id="KW-0812">Transmembrane</keyword>
<name>A0A0N4V6U7_ENTVE</name>
<keyword evidence="3" id="KW-1133">Transmembrane helix</keyword>
<sequence length="358" mass="36702">MSNAGFYRLGLCAVLISSTTLFTLLISLPAFLAKFSYEKRGIESMAAEFQEQTNHLWKRIIQAGDDSGVVFFSRRVRSPWEHGVCRGCFQLACPNGPTGPPGEPGLDGVPGEPGDQGPAGDDGLDVQLEPEPELPCVICPAGPPGLRGHQGERGRPGVPGIKGKRGPSGAPGIYGPIGNSGPQGPPGGRGEMGLAGPPGDTTIAGVGIKGPKGPPGPSGPKGPTGPAGKPSNVPGMPGKTGKMGVDGLPGKPGRPGDDGPWGPPGEPGEPAAYCPSDCGVSEIFAPSFIHSGRPQIFDELNGPTVNLVDAPAHENTASSFNQLSKFETSINSGDQSVAVSEAGKYLKNKLAKRLRMSR</sequence>
<evidence type="ECO:0000313" key="5">
    <source>
        <dbReference type="Proteomes" id="UP000274131"/>
    </source>
</evidence>
<evidence type="ECO:0000256" key="3">
    <source>
        <dbReference type="SAM" id="Phobius"/>
    </source>
</evidence>
<dbReference type="AlphaFoldDB" id="A0A0N4V6U7"/>
<proteinExistence type="predicted"/>
<protein>
    <submittedName>
        <fullName evidence="6">Col_cuticle_N domain-containing protein</fullName>
    </submittedName>
</protein>
<dbReference type="Proteomes" id="UP000274131">
    <property type="component" value="Unassembled WGS sequence"/>
</dbReference>
<accession>A0A0N4V6U7</accession>
<dbReference type="PANTHER" id="PTHR24637">
    <property type="entry name" value="COLLAGEN"/>
    <property type="match status" value="1"/>
</dbReference>
<evidence type="ECO:0000256" key="1">
    <source>
        <dbReference type="ARBA" id="ARBA00022737"/>
    </source>
</evidence>
<dbReference type="EMBL" id="UXUI01008215">
    <property type="protein sequence ID" value="VDD90856.1"/>
    <property type="molecule type" value="Genomic_DNA"/>
</dbReference>
<evidence type="ECO:0000313" key="4">
    <source>
        <dbReference type="EMBL" id="VDD90856.1"/>
    </source>
</evidence>
<evidence type="ECO:0000256" key="2">
    <source>
        <dbReference type="SAM" id="MobiDB-lite"/>
    </source>
</evidence>
<reference evidence="6" key="1">
    <citation type="submission" date="2017-02" db="UniProtKB">
        <authorList>
            <consortium name="WormBaseParasite"/>
        </authorList>
    </citation>
    <scope>IDENTIFICATION</scope>
</reference>
<dbReference type="PANTHER" id="PTHR24637:SF334">
    <property type="entry name" value="NEMATODE CUTICLE COLLAGEN N-TERMINAL DOMAIN-CONTAINING PROTEIN"/>
    <property type="match status" value="1"/>
</dbReference>
<dbReference type="WBParaSite" id="EVEC_0000599601-mRNA-1">
    <property type="protein sequence ID" value="EVEC_0000599601-mRNA-1"/>
    <property type="gene ID" value="EVEC_0000599601"/>
</dbReference>
<dbReference type="Pfam" id="PF01391">
    <property type="entry name" value="Collagen"/>
    <property type="match status" value="1"/>
</dbReference>
<keyword evidence="5" id="KW-1185">Reference proteome</keyword>
<keyword evidence="3" id="KW-0472">Membrane</keyword>
<organism evidence="6">
    <name type="scientific">Enterobius vermicularis</name>
    <name type="common">Human pinworm</name>
    <dbReference type="NCBI Taxonomy" id="51028"/>
    <lineage>
        <taxon>Eukaryota</taxon>
        <taxon>Metazoa</taxon>
        <taxon>Ecdysozoa</taxon>
        <taxon>Nematoda</taxon>
        <taxon>Chromadorea</taxon>
        <taxon>Rhabditida</taxon>
        <taxon>Spirurina</taxon>
        <taxon>Oxyuridomorpha</taxon>
        <taxon>Oxyuroidea</taxon>
        <taxon>Oxyuridae</taxon>
        <taxon>Enterobius</taxon>
    </lineage>
</organism>
<dbReference type="OrthoDB" id="10037288at2759"/>
<dbReference type="InterPro" id="IPR008160">
    <property type="entry name" value="Collagen"/>
</dbReference>